<feature type="non-terminal residue" evidence="3">
    <location>
        <position position="1"/>
    </location>
</feature>
<proteinExistence type="predicted"/>
<accession>G7YV84</accession>
<dbReference type="EMBL" id="DF144420">
    <property type="protein sequence ID" value="GAA56864.1"/>
    <property type="molecule type" value="Genomic_DNA"/>
</dbReference>
<keyword evidence="2" id="KW-1133">Transmembrane helix</keyword>
<feature type="transmembrane region" description="Helical" evidence="2">
    <location>
        <begin position="250"/>
        <end position="269"/>
    </location>
</feature>
<evidence type="ECO:0000256" key="1">
    <source>
        <dbReference type="SAM" id="MobiDB-lite"/>
    </source>
</evidence>
<sequence length="586" mass="66287">SSMFSGYMSKSMTLHDLALYGRKLHTKRGEVFRQIIQKHLRLLLFEDKNDIVCIFQIDNIFTLPDEPHRVDYQPVSIQVKLLLPVALDDTSLCTSCGSSLWIAKEKLEFPTKQTFPPEVFASPFQFNFPEKVTSRNILNELIDTTTCNHVSVRDSRRTSNTIGSPEYDGLYTFFFEVNGKHISPPKCIAVHVCVKLGPSERPDSEATAKLREYPLEQVSNHFVAQIAVMLASSVLYLGSIRVMDRRIDKYTFHVLYYGWLYLYFISFSFKLNGTIRLKAPYEDSDHYRLMFSKRSKKSHRCGSRNSAATGLMVMTVAFLRPLSIMHTGLGFFLCGEHIVPQATNVSAQVICMMKGETVFGGNVTNIVPKNSSSVPPKHSANLTTKMPDYWLPPGSWWLCTTPGLLNTHTDPPCTDSVIENSPCLDTESKPPTWNGNRDKKAVVSPRRAQPNRHVHYQTEVNRSQYGYFDQMEQEFCIARVSVVARHFTRNYISLALKGVPPNSYSLQRLYGLSSADAYTSKCPLSSTFTGPRECYCLSPFLLNFVVVMLLRSSLPVPITSRIEMLVGRPLKNVEYADRITAVGVDI</sequence>
<evidence type="ECO:0000313" key="3">
    <source>
        <dbReference type="EMBL" id="GAA56864.1"/>
    </source>
</evidence>
<name>G7YV84_CLOSI</name>
<organism evidence="3 4">
    <name type="scientific">Clonorchis sinensis</name>
    <name type="common">Chinese liver fluke</name>
    <dbReference type="NCBI Taxonomy" id="79923"/>
    <lineage>
        <taxon>Eukaryota</taxon>
        <taxon>Metazoa</taxon>
        <taxon>Spiralia</taxon>
        <taxon>Lophotrochozoa</taxon>
        <taxon>Platyhelminthes</taxon>
        <taxon>Trematoda</taxon>
        <taxon>Digenea</taxon>
        <taxon>Opisthorchiida</taxon>
        <taxon>Opisthorchiata</taxon>
        <taxon>Opisthorchiidae</taxon>
        <taxon>Clonorchis</taxon>
    </lineage>
</organism>
<dbReference type="AlphaFoldDB" id="G7YV84"/>
<evidence type="ECO:0000313" key="4">
    <source>
        <dbReference type="Proteomes" id="UP000008909"/>
    </source>
</evidence>
<keyword evidence="2" id="KW-0812">Transmembrane</keyword>
<dbReference type="Proteomes" id="UP000008909">
    <property type="component" value="Unassembled WGS sequence"/>
</dbReference>
<feature type="transmembrane region" description="Helical" evidence="2">
    <location>
        <begin position="222"/>
        <end position="238"/>
    </location>
</feature>
<protein>
    <submittedName>
        <fullName evidence="3">Uncharacterized protein</fullName>
    </submittedName>
</protein>
<keyword evidence="2" id="KW-0472">Membrane</keyword>
<evidence type="ECO:0000256" key="2">
    <source>
        <dbReference type="SAM" id="Phobius"/>
    </source>
</evidence>
<feature type="region of interest" description="Disordered" evidence="1">
    <location>
        <begin position="425"/>
        <end position="451"/>
    </location>
</feature>
<gene>
    <name evidence="3" type="ORF">CLF_111722</name>
</gene>
<reference evidence="3" key="1">
    <citation type="journal article" date="2011" name="Genome Biol.">
        <title>The draft genome of the carcinogenic human liver fluke Clonorchis sinensis.</title>
        <authorList>
            <person name="Wang X."/>
            <person name="Chen W."/>
            <person name="Huang Y."/>
            <person name="Sun J."/>
            <person name="Men J."/>
            <person name="Liu H."/>
            <person name="Luo F."/>
            <person name="Guo L."/>
            <person name="Lv X."/>
            <person name="Deng C."/>
            <person name="Zhou C."/>
            <person name="Fan Y."/>
            <person name="Li X."/>
            <person name="Huang L."/>
            <person name="Hu Y."/>
            <person name="Liang C."/>
            <person name="Hu X."/>
            <person name="Xu J."/>
            <person name="Yu X."/>
        </authorList>
    </citation>
    <scope>NUCLEOTIDE SEQUENCE [LARGE SCALE GENOMIC DNA]</scope>
    <source>
        <strain evidence="3">Henan</strain>
    </source>
</reference>
<reference key="2">
    <citation type="submission" date="2011-10" db="EMBL/GenBank/DDBJ databases">
        <title>The genome and transcriptome sequence of Clonorchis sinensis provide insights into the carcinogenic liver fluke.</title>
        <authorList>
            <person name="Wang X."/>
            <person name="Huang Y."/>
            <person name="Chen W."/>
            <person name="Liu H."/>
            <person name="Guo L."/>
            <person name="Chen Y."/>
            <person name="Luo F."/>
            <person name="Zhou W."/>
            <person name="Sun J."/>
            <person name="Mao Q."/>
            <person name="Liang P."/>
            <person name="Zhou C."/>
            <person name="Tian Y."/>
            <person name="Men J."/>
            <person name="Lv X."/>
            <person name="Huang L."/>
            <person name="Zhou J."/>
            <person name="Hu Y."/>
            <person name="Li R."/>
            <person name="Zhang F."/>
            <person name="Lei H."/>
            <person name="Li X."/>
            <person name="Hu X."/>
            <person name="Liang C."/>
            <person name="Xu J."/>
            <person name="Wu Z."/>
            <person name="Yu X."/>
        </authorList>
    </citation>
    <scope>NUCLEOTIDE SEQUENCE</scope>
    <source>
        <strain>Henan</strain>
    </source>
</reference>
<keyword evidence="4" id="KW-1185">Reference proteome</keyword>